<dbReference type="InterPro" id="IPR029058">
    <property type="entry name" value="AB_hydrolase_fold"/>
</dbReference>
<dbReference type="SUPFAM" id="SSF53474">
    <property type="entry name" value="alpha/beta-Hydrolases"/>
    <property type="match status" value="1"/>
</dbReference>
<name>A0ABU3PAZ1_9BURK</name>
<keyword evidence="3" id="KW-0378">Hydrolase</keyword>
<dbReference type="GO" id="GO:0016787">
    <property type="term" value="F:hydrolase activity"/>
    <property type="evidence" value="ECO:0007669"/>
    <property type="project" value="UniProtKB-KW"/>
</dbReference>
<dbReference type="InterPro" id="IPR000073">
    <property type="entry name" value="AB_hydrolase_1"/>
</dbReference>
<gene>
    <name evidence="3" type="ORF">RQP53_10635</name>
</gene>
<accession>A0ABU3PAZ1</accession>
<organism evidence="3 4">
    <name type="scientific">Roseateles aquae</name>
    <dbReference type="NCBI Taxonomy" id="3077235"/>
    <lineage>
        <taxon>Bacteria</taxon>
        <taxon>Pseudomonadati</taxon>
        <taxon>Pseudomonadota</taxon>
        <taxon>Betaproteobacteria</taxon>
        <taxon>Burkholderiales</taxon>
        <taxon>Sphaerotilaceae</taxon>
        <taxon>Roseateles</taxon>
    </lineage>
</organism>
<keyword evidence="4" id="KW-1185">Reference proteome</keyword>
<comment type="caution">
    <text evidence="3">The sequence shown here is derived from an EMBL/GenBank/DDBJ whole genome shotgun (WGS) entry which is preliminary data.</text>
</comment>
<feature type="domain" description="AB hydrolase-1" evidence="2">
    <location>
        <begin position="313"/>
        <end position="434"/>
    </location>
</feature>
<keyword evidence="1" id="KW-0732">Signal</keyword>
<dbReference type="Gene3D" id="3.40.50.1820">
    <property type="entry name" value="alpha/beta hydrolase"/>
    <property type="match status" value="1"/>
</dbReference>
<evidence type="ECO:0000256" key="1">
    <source>
        <dbReference type="SAM" id="SignalP"/>
    </source>
</evidence>
<evidence type="ECO:0000259" key="2">
    <source>
        <dbReference type="Pfam" id="PF12697"/>
    </source>
</evidence>
<dbReference type="SUPFAM" id="SSF49373">
    <property type="entry name" value="Invasin/intimin cell-adhesion fragments"/>
    <property type="match status" value="1"/>
</dbReference>
<dbReference type="EMBL" id="JAVXZY010000003">
    <property type="protein sequence ID" value="MDT8999723.1"/>
    <property type="molecule type" value="Genomic_DNA"/>
</dbReference>
<evidence type="ECO:0000313" key="3">
    <source>
        <dbReference type="EMBL" id="MDT8999723.1"/>
    </source>
</evidence>
<dbReference type="RefSeq" id="WP_315650280.1">
    <property type="nucleotide sequence ID" value="NZ_JAVXZY010000003.1"/>
</dbReference>
<dbReference type="Gene3D" id="2.60.40.1080">
    <property type="match status" value="1"/>
</dbReference>
<dbReference type="Proteomes" id="UP001246372">
    <property type="component" value="Unassembled WGS sequence"/>
</dbReference>
<sequence>MSALKRQGLALPALRIAALLLAGATAAWPSWAEAPAFIVTAGAQARTTAKALAAGSQRTPLAGPAGCPDQGGLLNSITVPVGQPLELSVQLGSPAPKGGATFQLRSNDPSVVAAGDPKQAFLPKVFVPEGELLSNTFSIYGIKVGATRLALIGLTPGYGSTSFPLGAWDLNRGGDDKFVDANNPLNHCRAADGSNDLSTDPNRLAQCGITAKGIAADGLSKLLLRSVSGLPGTMCYQITSTSSFDQGKVTQAVLGTQASGALQYGFSYLQAPESFGDTADSREVELEFRFTPNIGNGNTTSFKAKTRIVRPPVVLIHGVWSSGSAWGSDYKKENAYRTTVLGDYAPTNGASFTTNYPRVQDFVSRGLKAARDKGFAVTQADVMGHSMGGLLTRLYVGGDKFKRPDNFGQGDIRRLISVDTPHSGSTFGNLVAALHQANAADADRAVQAITNFAPAGGAVCDLAENSPALAALNGGTSLKVQAITGTGGPAGSPAAPARFFGGVLGMKSIEGELTRKVCLKRDWKFSCVQEAYVFPQATVDAFRFRQANDMIVSLISQQGGSCSGAGLAGFNFPTAKHSGPSLIDGVINLSAAAQRAYQLLDGPASGFADGFPGVASTGLGVACTVPGRGAALDAQDYSAQCAPGGPLKPAAARFGRSSMLAVGGARARQDAGSGVDTRVQLLVGSGVQTVQPGQTLALRVNVDASLPFTDGTISIPGFVTLPGEQFDAGGFQAHFLVPQDYAGPLLLTPSIIDSNGGSIDGPPVLLAVRPASAPLRLSFAQKNQRLTPLAIGTVEALALSGSYPGDIVRDLSSSASGTSYSSSNPAVVSVDSEGLRRVNGTGIAVITASNSGQRDHAVFVVEDSAAPLPAQDQSGQLSIQQSGLRLDRSSGFFVQTITIANTQGTPLPGPLFLLLSGLPSGVDMVNASGRSQRVLPGSPYLSVPLLSDGLSLQPGQSLSFTAQYLNPGRLNFNVLPAVWRSSVGP</sequence>
<dbReference type="Pfam" id="PF12697">
    <property type="entry name" value="Abhydrolase_6"/>
    <property type="match status" value="1"/>
</dbReference>
<protein>
    <submittedName>
        <fullName evidence="3">Alpha/beta hydrolase</fullName>
    </submittedName>
</protein>
<evidence type="ECO:0000313" key="4">
    <source>
        <dbReference type="Proteomes" id="UP001246372"/>
    </source>
</evidence>
<proteinExistence type="predicted"/>
<dbReference type="InterPro" id="IPR008964">
    <property type="entry name" value="Invasin/intimin_cell_adhesion"/>
</dbReference>
<feature type="chain" id="PRO_5047022743" evidence="1">
    <location>
        <begin position="33"/>
        <end position="985"/>
    </location>
</feature>
<reference evidence="3" key="1">
    <citation type="submission" date="2023-09" db="EMBL/GenBank/DDBJ databases">
        <title>Paucibacter sp. APW11 Genome sequencing and assembly.</title>
        <authorList>
            <person name="Kim I."/>
        </authorList>
    </citation>
    <scope>NUCLEOTIDE SEQUENCE</scope>
    <source>
        <strain evidence="3">APW11</strain>
    </source>
</reference>
<feature type="signal peptide" evidence="1">
    <location>
        <begin position="1"/>
        <end position="32"/>
    </location>
</feature>